<dbReference type="PANTHER" id="PTHR30483">
    <property type="entry name" value="LEUCINE-SPECIFIC-BINDING PROTEIN"/>
    <property type="match status" value="1"/>
</dbReference>
<dbReference type="InterPro" id="IPR000709">
    <property type="entry name" value="Leu_Ile_Val-bd"/>
</dbReference>
<dbReference type="InterPro" id="IPR028081">
    <property type="entry name" value="Leu-bd"/>
</dbReference>
<keyword evidence="8" id="KW-1185">Reference proteome</keyword>
<protein>
    <submittedName>
        <fullName evidence="7">Ethanolamine utilization protein EutJ</fullName>
    </submittedName>
</protein>
<dbReference type="RefSeq" id="WP_203846985.1">
    <property type="nucleotide sequence ID" value="NZ_BAAAVW010000009.1"/>
</dbReference>
<accession>A0A919PKG7</accession>
<dbReference type="PANTHER" id="PTHR30483:SF6">
    <property type="entry name" value="PERIPLASMIC BINDING PROTEIN OF ABC TRANSPORTER FOR NATURAL AMINO ACIDS"/>
    <property type="match status" value="1"/>
</dbReference>
<reference evidence="7" key="1">
    <citation type="submission" date="2021-01" db="EMBL/GenBank/DDBJ databases">
        <title>Whole genome shotgun sequence of Dactylosporangium siamense NBRC 106093.</title>
        <authorList>
            <person name="Komaki H."/>
            <person name="Tamura T."/>
        </authorList>
    </citation>
    <scope>NUCLEOTIDE SEQUENCE</scope>
    <source>
        <strain evidence="7">NBRC 106093</strain>
    </source>
</reference>
<dbReference type="EMBL" id="BONQ01000050">
    <property type="protein sequence ID" value="GIG45182.1"/>
    <property type="molecule type" value="Genomic_DNA"/>
</dbReference>
<dbReference type="GO" id="GO:0006865">
    <property type="term" value="P:amino acid transport"/>
    <property type="evidence" value="ECO:0007669"/>
    <property type="project" value="UniProtKB-KW"/>
</dbReference>
<dbReference type="PRINTS" id="PR00337">
    <property type="entry name" value="LEUILEVALBP"/>
</dbReference>
<dbReference type="Proteomes" id="UP000660611">
    <property type="component" value="Unassembled WGS sequence"/>
</dbReference>
<comment type="caution">
    <text evidence="7">The sequence shown here is derived from an EMBL/GenBank/DDBJ whole genome shotgun (WGS) entry which is preliminary data.</text>
</comment>
<evidence type="ECO:0000256" key="5">
    <source>
        <dbReference type="SAM" id="SignalP"/>
    </source>
</evidence>
<feature type="signal peptide" evidence="5">
    <location>
        <begin position="1"/>
        <end position="22"/>
    </location>
</feature>
<evidence type="ECO:0000256" key="4">
    <source>
        <dbReference type="ARBA" id="ARBA00022970"/>
    </source>
</evidence>
<evidence type="ECO:0000313" key="8">
    <source>
        <dbReference type="Proteomes" id="UP000660611"/>
    </source>
</evidence>
<dbReference type="PROSITE" id="PS51257">
    <property type="entry name" value="PROKAR_LIPOPROTEIN"/>
    <property type="match status" value="1"/>
</dbReference>
<keyword evidence="4" id="KW-0029">Amino-acid transport</keyword>
<evidence type="ECO:0000256" key="2">
    <source>
        <dbReference type="ARBA" id="ARBA00022448"/>
    </source>
</evidence>
<sequence length="403" mass="41705">MATFRRSATLAGALIAALVVLAGCSKSGSDAPNTGTATGKPIIIGLDQDSTGPGASYSNISGKTIRLAIQDINDKGGVLGSPLQLVVGNDESDPTRSPAVVQKLVGEGAKLVLMQTGSAATAQAKPILAQLGIPAIAPTSVTQTLVDPPNNEFIYMLANATGDWAKVYCGAFEKANIKKIGVLTDDSPTMAAVDKALFDAMPCVQIAASEKGATAASDLSAQVARIKDANVDAVMVTSLGGAFEVLAQNTLASQLAAKPRFSLASIGNQPDSWKLANPGALNGLVFMGSINSQNPRTQELTKFLKDKNGADYEITAYDAQAWDTVHIVKLAIEKAGGADDPKKLNEAIQSITGYQASFGQASFTLSYSATKHLGTDGLCGLSLIEFGADNKPKGPWATYQPLC</sequence>
<keyword evidence="2" id="KW-0813">Transport</keyword>
<dbReference type="InterPro" id="IPR051010">
    <property type="entry name" value="BCAA_transport"/>
</dbReference>
<keyword evidence="3 5" id="KW-0732">Signal</keyword>
<evidence type="ECO:0000313" key="7">
    <source>
        <dbReference type="EMBL" id="GIG45182.1"/>
    </source>
</evidence>
<dbReference type="AlphaFoldDB" id="A0A919PKG7"/>
<dbReference type="InterPro" id="IPR028082">
    <property type="entry name" value="Peripla_BP_I"/>
</dbReference>
<evidence type="ECO:0000259" key="6">
    <source>
        <dbReference type="Pfam" id="PF13458"/>
    </source>
</evidence>
<feature type="domain" description="Leucine-binding protein" evidence="6">
    <location>
        <begin position="41"/>
        <end position="364"/>
    </location>
</feature>
<gene>
    <name evidence="7" type="ORF">Dsi01nite_032230</name>
</gene>
<evidence type="ECO:0000256" key="3">
    <source>
        <dbReference type="ARBA" id="ARBA00022729"/>
    </source>
</evidence>
<feature type="chain" id="PRO_5039456852" evidence="5">
    <location>
        <begin position="23"/>
        <end position="403"/>
    </location>
</feature>
<proteinExistence type="inferred from homology"/>
<comment type="similarity">
    <text evidence="1">Belongs to the leucine-binding protein family.</text>
</comment>
<organism evidence="7 8">
    <name type="scientific">Dactylosporangium siamense</name>
    <dbReference type="NCBI Taxonomy" id="685454"/>
    <lineage>
        <taxon>Bacteria</taxon>
        <taxon>Bacillati</taxon>
        <taxon>Actinomycetota</taxon>
        <taxon>Actinomycetes</taxon>
        <taxon>Micromonosporales</taxon>
        <taxon>Micromonosporaceae</taxon>
        <taxon>Dactylosporangium</taxon>
    </lineage>
</organism>
<dbReference type="Gene3D" id="3.40.50.2300">
    <property type="match status" value="2"/>
</dbReference>
<dbReference type="Pfam" id="PF13458">
    <property type="entry name" value="Peripla_BP_6"/>
    <property type="match status" value="1"/>
</dbReference>
<evidence type="ECO:0000256" key="1">
    <source>
        <dbReference type="ARBA" id="ARBA00010062"/>
    </source>
</evidence>
<name>A0A919PKG7_9ACTN</name>
<dbReference type="SUPFAM" id="SSF53822">
    <property type="entry name" value="Periplasmic binding protein-like I"/>
    <property type="match status" value="1"/>
</dbReference>